<dbReference type="OrthoDB" id="5291399at2"/>
<dbReference type="GO" id="GO:0019323">
    <property type="term" value="P:pentose catabolic process"/>
    <property type="evidence" value="ECO:0007669"/>
    <property type="project" value="TreeGrafter"/>
</dbReference>
<keyword evidence="5" id="KW-1185">Reference proteome</keyword>
<reference evidence="4 5" key="1">
    <citation type="journal article" date="2013" name="PLoS ONE">
        <title>Poles Apart: Arctic and Antarctic Octadecabacter strains Share High Genome Plasticity and a New Type of Xanthorhodopsin.</title>
        <authorList>
            <person name="Vollmers J."/>
            <person name="Voget S."/>
            <person name="Dietrich S."/>
            <person name="Gollnow K."/>
            <person name="Smits M."/>
            <person name="Meyer K."/>
            <person name="Brinkhoff T."/>
            <person name="Simon M."/>
            <person name="Daniel R."/>
        </authorList>
    </citation>
    <scope>NUCLEOTIDE SEQUENCE [LARGE SCALE GENOMIC DNA]</scope>
    <source>
        <strain evidence="4 5">307</strain>
    </source>
</reference>
<dbReference type="GO" id="GO:0046872">
    <property type="term" value="F:metal ion binding"/>
    <property type="evidence" value="ECO:0007669"/>
    <property type="project" value="UniProtKB-KW"/>
</dbReference>
<evidence type="ECO:0000259" key="3">
    <source>
        <dbReference type="SMART" id="SM01007"/>
    </source>
</evidence>
<protein>
    <submittedName>
        <fullName evidence="4">L-fuculose phosphate aldolase FucA</fullName>
        <ecNumber evidence="4">4.1.2.17</ecNumber>
    </submittedName>
</protein>
<keyword evidence="2 4" id="KW-0456">Lyase</keyword>
<sequence length="217" mass="22896">MAQDTTATRQSIIDGCLWMEQAGLNQGTSGNISVRVDGGLLITPSAVPYASMTPAMICKIPLEGAPASGQYPSTEWQFHQSVLQARGDVGAVVHAHPANATAIAIQRRSIPAVHYMVAAFGGTDVPCTGYALFGSDALSVMIADAVRARHGCLLANHGALTVGDTLDRALWRMQELENLSRVMLLAEQSGTPVILSDADIADTLASFQGYGIRNTDD</sequence>
<evidence type="ECO:0000256" key="2">
    <source>
        <dbReference type="ARBA" id="ARBA00023239"/>
    </source>
</evidence>
<dbReference type="Pfam" id="PF00596">
    <property type="entry name" value="Aldolase_II"/>
    <property type="match status" value="1"/>
</dbReference>
<keyword evidence="1" id="KW-0479">Metal-binding</keyword>
<dbReference type="Gene3D" id="3.40.225.10">
    <property type="entry name" value="Class II aldolase/adducin N-terminal domain"/>
    <property type="match status" value="1"/>
</dbReference>
<dbReference type="Proteomes" id="UP000005307">
    <property type="component" value="Chromosome"/>
</dbReference>
<dbReference type="PANTHER" id="PTHR22789">
    <property type="entry name" value="FUCULOSE PHOSPHATE ALDOLASE"/>
    <property type="match status" value="1"/>
</dbReference>
<dbReference type="PANTHER" id="PTHR22789:SF0">
    <property type="entry name" value="3-OXO-TETRONATE 4-PHOSPHATE DECARBOXYLASE-RELATED"/>
    <property type="match status" value="1"/>
</dbReference>
<proteinExistence type="predicted"/>
<dbReference type="InterPro" id="IPR036409">
    <property type="entry name" value="Aldolase_II/adducin_N_sf"/>
</dbReference>
<dbReference type="eggNOG" id="COG0235">
    <property type="taxonomic scope" value="Bacteria"/>
</dbReference>
<evidence type="ECO:0000256" key="1">
    <source>
        <dbReference type="ARBA" id="ARBA00022723"/>
    </source>
</evidence>
<dbReference type="InterPro" id="IPR001303">
    <property type="entry name" value="Aldolase_II/adducin_N"/>
</dbReference>
<dbReference type="AlphaFoldDB" id="M9RIC9"/>
<evidence type="ECO:0000313" key="5">
    <source>
        <dbReference type="Proteomes" id="UP000005307"/>
    </source>
</evidence>
<dbReference type="GO" id="GO:0008738">
    <property type="term" value="F:L-fuculose-phosphate aldolase activity"/>
    <property type="evidence" value="ECO:0007669"/>
    <property type="project" value="UniProtKB-EC"/>
</dbReference>
<dbReference type="InterPro" id="IPR050197">
    <property type="entry name" value="Aldolase_class_II_sugar_metab"/>
</dbReference>
<dbReference type="GO" id="GO:0005829">
    <property type="term" value="C:cytosol"/>
    <property type="evidence" value="ECO:0007669"/>
    <property type="project" value="TreeGrafter"/>
</dbReference>
<dbReference type="EC" id="4.1.2.17" evidence="4"/>
<organism evidence="4 5">
    <name type="scientific">Octadecabacter antarcticus 307</name>
    <dbReference type="NCBI Taxonomy" id="391626"/>
    <lineage>
        <taxon>Bacteria</taxon>
        <taxon>Pseudomonadati</taxon>
        <taxon>Pseudomonadota</taxon>
        <taxon>Alphaproteobacteria</taxon>
        <taxon>Rhodobacterales</taxon>
        <taxon>Roseobacteraceae</taxon>
        <taxon>Octadecabacter</taxon>
    </lineage>
</organism>
<dbReference type="EMBL" id="CP003740">
    <property type="protein sequence ID" value="AGI69585.1"/>
    <property type="molecule type" value="Genomic_DNA"/>
</dbReference>
<dbReference type="STRING" id="391626.OAN307_c41880"/>
<gene>
    <name evidence="4" type="primary">fucA</name>
    <name evidence="4" type="ORF">OAN307_c41880</name>
</gene>
<dbReference type="KEGG" id="oat:OAN307_c41880"/>
<dbReference type="HOGENOM" id="CLU_006033_3_0_5"/>
<feature type="domain" description="Class II aldolase/adducin N-terminal" evidence="3">
    <location>
        <begin position="10"/>
        <end position="184"/>
    </location>
</feature>
<dbReference type="SMART" id="SM01007">
    <property type="entry name" value="Aldolase_II"/>
    <property type="match status" value="1"/>
</dbReference>
<dbReference type="RefSeq" id="WP_015501506.1">
    <property type="nucleotide sequence ID" value="NC_020911.1"/>
</dbReference>
<accession>M9RIC9</accession>
<dbReference type="SUPFAM" id="SSF53639">
    <property type="entry name" value="AraD/HMP-PK domain-like"/>
    <property type="match status" value="1"/>
</dbReference>
<evidence type="ECO:0000313" key="4">
    <source>
        <dbReference type="EMBL" id="AGI69585.1"/>
    </source>
</evidence>
<name>M9RIC9_9RHOB</name>